<dbReference type="InterPro" id="IPR038213">
    <property type="entry name" value="IFI6/IFI27-like_sf"/>
</dbReference>
<keyword evidence="4" id="KW-1133">Transmembrane helix</keyword>
<comment type="similarity">
    <text evidence="2">Belongs to the IFI6/IFI27 family.</text>
</comment>
<evidence type="ECO:0000256" key="2">
    <source>
        <dbReference type="ARBA" id="ARBA00007262"/>
    </source>
</evidence>
<organism evidence="6 7">
    <name type="scientific">Sphaeramia orbicularis</name>
    <name type="common">orbiculate cardinalfish</name>
    <dbReference type="NCBI Taxonomy" id="375764"/>
    <lineage>
        <taxon>Eukaryota</taxon>
        <taxon>Metazoa</taxon>
        <taxon>Chordata</taxon>
        <taxon>Craniata</taxon>
        <taxon>Vertebrata</taxon>
        <taxon>Euteleostomi</taxon>
        <taxon>Actinopterygii</taxon>
        <taxon>Neopterygii</taxon>
        <taxon>Teleostei</taxon>
        <taxon>Neoteleostei</taxon>
        <taxon>Acanthomorphata</taxon>
        <taxon>Gobiaria</taxon>
        <taxon>Kurtiformes</taxon>
        <taxon>Apogonoidei</taxon>
        <taxon>Apogonidae</taxon>
        <taxon>Apogoninae</taxon>
        <taxon>Sphaeramia</taxon>
    </lineage>
</organism>
<evidence type="ECO:0000256" key="3">
    <source>
        <dbReference type="ARBA" id="ARBA00022692"/>
    </source>
</evidence>
<name>A0A673A2S4_9TELE</name>
<keyword evidence="7" id="KW-1185">Reference proteome</keyword>
<dbReference type="PANTHER" id="PTHR16932">
    <property type="entry name" value="INTERFERON ALPHA-INDUCIBLE PROTEIN 27"/>
    <property type="match status" value="1"/>
</dbReference>
<dbReference type="InterPro" id="IPR009311">
    <property type="entry name" value="IFI6/IFI27-like"/>
</dbReference>
<reference evidence="6" key="1">
    <citation type="submission" date="2019-06" db="EMBL/GenBank/DDBJ databases">
        <authorList>
            <consortium name="Wellcome Sanger Institute Data Sharing"/>
        </authorList>
    </citation>
    <scope>NUCLEOTIDE SEQUENCE [LARGE SCALE GENOMIC DNA]</scope>
</reference>
<dbReference type="Proteomes" id="UP000472271">
    <property type="component" value="Chromosome 22"/>
</dbReference>
<evidence type="ECO:0000256" key="5">
    <source>
        <dbReference type="ARBA" id="ARBA00023136"/>
    </source>
</evidence>
<evidence type="ECO:0000313" key="7">
    <source>
        <dbReference type="Proteomes" id="UP000472271"/>
    </source>
</evidence>
<proteinExistence type="inferred from homology"/>
<keyword evidence="5" id="KW-0472">Membrane</keyword>
<accession>A0A673A2S4</accession>
<protein>
    <submittedName>
        <fullName evidence="6">Uncharacterized protein</fullName>
    </submittedName>
</protein>
<evidence type="ECO:0000256" key="4">
    <source>
        <dbReference type="ARBA" id="ARBA00022989"/>
    </source>
</evidence>
<dbReference type="Gene3D" id="6.10.110.10">
    <property type="match status" value="1"/>
</dbReference>
<dbReference type="PANTHER" id="PTHR16932:SF38">
    <property type="entry name" value="INTERFERON ALPHA INDUCIBLE PROTEIN 46-RELATED"/>
    <property type="match status" value="1"/>
</dbReference>
<dbReference type="InParanoid" id="A0A673A2S4"/>
<evidence type="ECO:0000313" key="6">
    <source>
        <dbReference type="Ensembl" id="ENSSORP00005022962.1"/>
    </source>
</evidence>
<reference evidence="6" key="2">
    <citation type="submission" date="2025-08" db="UniProtKB">
        <authorList>
            <consortium name="Ensembl"/>
        </authorList>
    </citation>
    <scope>IDENTIFICATION</scope>
</reference>
<comment type="subcellular location">
    <subcellularLocation>
        <location evidence="1">Membrane</location>
        <topology evidence="1">Multi-pass membrane protein</topology>
    </subcellularLocation>
</comment>
<dbReference type="Pfam" id="PF06140">
    <property type="entry name" value="Ifi-6-16"/>
    <property type="match status" value="1"/>
</dbReference>
<sequence>CFSVTIAAVAAGAGGSVLLAPVALGAIGFTSAGIAAGSYAAGMMSTTAIANGGGVAAGSLVALGQSAGKTNRETFYLMGRIGPFGGPLMPYV</sequence>
<dbReference type="GO" id="GO:0097193">
    <property type="term" value="P:intrinsic apoptotic signaling pathway"/>
    <property type="evidence" value="ECO:0007669"/>
    <property type="project" value="TreeGrafter"/>
</dbReference>
<dbReference type="Ensembl" id="ENSSORT00005023633.1">
    <property type="protein sequence ID" value="ENSSORP00005022962.1"/>
    <property type="gene ID" value="ENSSORG00005011125.1"/>
</dbReference>
<reference evidence="6" key="3">
    <citation type="submission" date="2025-09" db="UniProtKB">
        <authorList>
            <consortium name="Ensembl"/>
        </authorList>
    </citation>
    <scope>IDENTIFICATION</scope>
</reference>
<dbReference type="GO" id="GO:0031966">
    <property type="term" value="C:mitochondrial membrane"/>
    <property type="evidence" value="ECO:0007669"/>
    <property type="project" value="TreeGrafter"/>
</dbReference>
<dbReference type="GO" id="GO:0001836">
    <property type="term" value="P:release of cytochrome c from mitochondria"/>
    <property type="evidence" value="ECO:0007669"/>
    <property type="project" value="TreeGrafter"/>
</dbReference>
<keyword evidence="3" id="KW-0812">Transmembrane</keyword>
<dbReference type="AlphaFoldDB" id="A0A673A2S4"/>
<evidence type="ECO:0000256" key="1">
    <source>
        <dbReference type="ARBA" id="ARBA00004141"/>
    </source>
</evidence>